<organism evidence="2 3">
    <name type="scientific">Bremia lactucae</name>
    <name type="common">Lettuce downy mildew</name>
    <dbReference type="NCBI Taxonomy" id="4779"/>
    <lineage>
        <taxon>Eukaryota</taxon>
        <taxon>Sar</taxon>
        <taxon>Stramenopiles</taxon>
        <taxon>Oomycota</taxon>
        <taxon>Peronosporomycetes</taxon>
        <taxon>Peronosporales</taxon>
        <taxon>Peronosporaceae</taxon>
        <taxon>Bremia</taxon>
    </lineage>
</organism>
<keyword evidence="3" id="KW-1185">Reference proteome</keyword>
<accession>A0A976FLH6</accession>
<dbReference type="RefSeq" id="XP_067818372.1">
    <property type="nucleotide sequence ID" value="XM_067963638.1"/>
</dbReference>
<feature type="region of interest" description="Disordered" evidence="1">
    <location>
        <begin position="276"/>
        <end position="299"/>
    </location>
</feature>
<name>A0A976FLH6_BRELC</name>
<dbReference type="PROSITE" id="PS50096">
    <property type="entry name" value="IQ"/>
    <property type="match status" value="1"/>
</dbReference>
<gene>
    <name evidence="2" type="ORF">CCR75_005558</name>
</gene>
<evidence type="ECO:0000256" key="1">
    <source>
        <dbReference type="SAM" id="MobiDB-lite"/>
    </source>
</evidence>
<dbReference type="SUPFAM" id="SSF50729">
    <property type="entry name" value="PH domain-like"/>
    <property type="match status" value="1"/>
</dbReference>
<evidence type="ECO:0000313" key="3">
    <source>
        <dbReference type="Proteomes" id="UP000294530"/>
    </source>
</evidence>
<dbReference type="Proteomes" id="UP000294530">
    <property type="component" value="Unassembled WGS sequence"/>
</dbReference>
<evidence type="ECO:0000313" key="2">
    <source>
        <dbReference type="EMBL" id="TDH68873.1"/>
    </source>
</evidence>
<dbReference type="InterPro" id="IPR035892">
    <property type="entry name" value="C2_domain_sf"/>
</dbReference>
<protein>
    <recommendedName>
        <fullName evidence="4">C2 domain-containing protein</fullName>
    </recommendedName>
</protein>
<reference evidence="2 3" key="1">
    <citation type="journal article" date="2021" name="Genome Biol.">
        <title>AFLAP: assembly-free linkage analysis pipeline using k-mers from genome sequencing data.</title>
        <authorList>
            <person name="Fletcher K."/>
            <person name="Zhang L."/>
            <person name="Gil J."/>
            <person name="Han R."/>
            <person name="Cavanaugh K."/>
            <person name="Michelmore R."/>
        </authorList>
    </citation>
    <scope>NUCLEOTIDE SEQUENCE [LARGE SCALE GENOMIC DNA]</scope>
    <source>
        <strain evidence="2 3">SF5</strain>
    </source>
</reference>
<sequence length="386" mass="44043">MPSIVRPSPKAIAVAPLPLNTKRIFIEPEQEHDVDLPGTPPIDPLSRRAWGDAHPKLTEARRLVELEKLQPLERHKVRHVAAMVLQRLVRCFLSRRRLAKRLSAVGRPVELQITRMRGLQMLCDFRNIVSLYCNVRVLKKPFGPFMFHFSSSKTPNRNTPLWTDKFLVPMLSSKCDIIITLIGVTSTGKLRFLGQAVVALDYGWESKRTFSVPLGKWKFPVDESIIGLHRFVQGTVELEITPLSSQMPCKSGQFLMAPILPTRTRRAYSYWSRSGSSNKLLSSPAPRTPQKPASASPSRKTMVIRWGMLTDTAFHLFDNTTAKLLTSLDLSTLQFIKSNAKLNSQFFSLKLYAKGKVYVLYLSSYAQQQSWEYRINLHRRELIKLL</sequence>
<proteinExistence type="predicted"/>
<dbReference type="KEGG" id="blac:94349309"/>
<evidence type="ECO:0008006" key="4">
    <source>
        <dbReference type="Google" id="ProtNLM"/>
    </source>
</evidence>
<dbReference type="GeneID" id="94349309"/>
<comment type="caution">
    <text evidence="2">The sequence shown here is derived from an EMBL/GenBank/DDBJ whole genome shotgun (WGS) entry which is preliminary data.</text>
</comment>
<dbReference type="AlphaFoldDB" id="A0A976FLH6"/>
<dbReference type="SUPFAM" id="SSF49562">
    <property type="entry name" value="C2 domain (Calcium/lipid-binding domain, CaLB)"/>
    <property type="match status" value="1"/>
</dbReference>
<dbReference type="OrthoDB" id="60800at2759"/>
<dbReference type="EMBL" id="SHOA02000016">
    <property type="protein sequence ID" value="TDH68873.1"/>
    <property type="molecule type" value="Genomic_DNA"/>
</dbReference>